<dbReference type="EMBL" id="BPVZ01000140">
    <property type="protein sequence ID" value="GKV40265.1"/>
    <property type="molecule type" value="Genomic_DNA"/>
</dbReference>
<organism evidence="1 2">
    <name type="scientific">Rubroshorea leprosula</name>
    <dbReference type="NCBI Taxonomy" id="152421"/>
    <lineage>
        <taxon>Eukaryota</taxon>
        <taxon>Viridiplantae</taxon>
        <taxon>Streptophyta</taxon>
        <taxon>Embryophyta</taxon>
        <taxon>Tracheophyta</taxon>
        <taxon>Spermatophyta</taxon>
        <taxon>Magnoliopsida</taxon>
        <taxon>eudicotyledons</taxon>
        <taxon>Gunneridae</taxon>
        <taxon>Pentapetalae</taxon>
        <taxon>rosids</taxon>
        <taxon>malvids</taxon>
        <taxon>Malvales</taxon>
        <taxon>Dipterocarpaceae</taxon>
        <taxon>Rubroshorea</taxon>
    </lineage>
</organism>
<evidence type="ECO:0000313" key="2">
    <source>
        <dbReference type="Proteomes" id="UP001054252"/>
    </source>
</evidence>
<reference evidence="1 2" key="1">
    <citation type="journal article" date="2021" name="Commun. Biol.">
        <title>The genome of Shorea leprosula (Dipterocarpaceae) highlights the ecological relevance of drought in aseasonal tropical rainforests.</title>
        <authorList>
            <person name="Ng K.K.S."/>
            <person name="Kobayashi M.J."/>
            <person name="Fawcett J.A."/>
            <person name="Hatakeyama M."/>
            <person name="Paape T."/>
            <person name="Ng C.H."/>
            <person name="Ang C.C."/>
            <person name="Tnah L.H."/>
            <person name="Lee C.T."/>
            <person name="Nishiyama T."/>
            <person name="Sese J."/>
            <person name="O'Brien M.J."/>
            <person name="Copetti D."/>
            <person name="Mohd Noor M.I."/>
            <person name="Ong R.C."/>
            <person name="Putra M."/>
            <person name="Sireger I.Z."/>
            <person name="Indrioko S."/>
            <person name="Kosugi Y."/>
            <person name="Izuno A."/>
            <person name="Isagi Y."/>
            <person name="Lee S.L."/>
            <person name="Shimizu K.K."/>
        </authorList>
    </citation>
    <scope>NUCLEOTIDE SEQUENCE [LARGE SCALE GENOMIC DNA]</scope>
    <source>
        <strain evidence="1">214</strain>
    </source>
</reference>
<gene>
    <name evidence="1" type="ORF">SLEP1_g47932</name>
</gene>
<evidence type="ECO:0000313" key="1">
    <source>
        <dbReference type="EMBL" id="GKV40265.1"/>
    </source>
</evidence>
<protein>
    <submittedName>
        <fullName evidence="1">Uncharacterized protein</fullName>
    </submittedName>
</protein>
<sequence length="56" mass="6441">MTAAIECLKMKTTTDPLRTDPPCQIWISLPTRRATIPLLPNLDRDHWVFYGSIGRE</sequence>
<proteinExistence type="predicted"/>
<keyword evidence="2" id="KW-1185">Reference proteome</keyword>
<dbReference type="AlphaFoldDB" id="A0AAV5LS30"/>
<accession>A0AAV5LS30</accession>
<name>A0AAV5LS30_9ROSI</name>
<dbReference type="Proteomes" id="UP001054252">
    <property type="component" value="Unassembled WGS sequence"/>
</dbReference>
<comment type="caution">
    <text evidence="1">The sequence shown here is derived from an EMBL/GenBank/DDBJ whole genome shotgun (WGS) entry which is preliminary data.</text>
</comment>